<dbReference type="PANTHER" id="PTHR33463:SF215">
    <property type="entry name" value="NB-ARC DOMAIN DISEASE RESISTANCE PROTEIN"/>
    <property type="match status" value="1"/>
</dbReference>
<proteinExistence type="predicted"/>
<evidence type="ECO:0008006" key="6">
    <source>
        <dbReference type="Google" id="ProtNLM"/>
    </source>
</evidence>
<dbReference type="Proteomes" id="UP000811246">
    <property type="component" value="Chromosome 8"/>
</dbReference>
<protein>
    <recommendedName>
        <fullName evidence="6">NB-ARC domain-containing protein</fullName>
    </recommendedName>
</protein>
<feature type="domain" description="NB-ARC" evidence="2">
    <location>
        <begin position="148"/>
        <end position="195"/>
    </location>
</feature>
<evidence type="ECO:0000259" key="2">
    <source>
        <dbReference type="Pfam" id="PF00931"/>
    </source>
</evidence>
<dbReference type="AlphaFoldDB" id="A0A922EB63"/>
<keyword evidence="1" id="KW-0611">Plant defense</keyword>
<comment type="caution">
    <text evidence="4">The sequence shown here is derived from an EMBL/GenBank/DDBJ whole genome shotgun (WGS) entry which is preliminary data.</text>
</comment>
<feature type="domain" description="Disease resistance protein At4g27190-like leucine-rich repeats" evidence="3">
    <location>
        <begin position="879"/>
        <end position="954"/>
    </location>
</feature>
<dbReference type="GO" id="GO:0043531">
    <property type="term" value="F:ADP binding"/>
    <property type="evidence" value="ECO:0007669"/>
    <property type="project" value="InterPro"/>
</dbReference>
<organism evidence="4 5">
    <name type="scientific">Carya illinoinensis</name>
    <name type="common">Pecan</name>
    <dbReference type="NCBI Taxonomy" id="32201"/>
    <lineage>
        <taxon>Eukaryota</taxon>
        <taxon>Viridiplantae</taxon>
        <taxon>Streptophyta</taxon>
        <taxon>Embryophyta</taxon>
        <taxon>Tracheophyta</taxon>
        <taxon>Spermatophyta</taxon>
        <taxon>Magnoliopsida</taxon>
        <taxon>eudicotyledons</taxon>
        <taxon>Gunneridae</taxon>
        <taxon>Pentapetalae</taxon>
        <taxon>rosids</taxon>
        <taxon>fabids</taxon>
        <taxon>Fagales</taxon>
        <taxon>Juglandaceae</taxon>
        <taxon>Carya</taxon>
    </lineage>
</organism>
<dbReference type="EMBL" id="CM031832">
    <property type="protein sequence ID" value="KAG6700318.1"/>
    <property type="molecule type" value="Genomic_DNA"/>
</dbReference>
<feature type="domain" description="Disease resistance protein At4g27190-like leucine-rich repeats" evidence="3">
    <location>
        <begin position="748"/>
        <end position="827"/>
    </location>
</feature>
<evidence type="ECO:0000256" key="1">
    <source>
        <dbReference type="ARBA" id="ARBA00022821"/>
    </source>
</evidence>
<gene>
    <name evidence="4" type="ORF">I3842_08G106600</name>
</gene>
<sequence>MEIFVQFVVKMAEYTVAPIGQWLGYSFCENNNVVKMKKWEEKLRRVRNSVQHSIDAAIRNGVDDITELAKKVHEGQGEAKMRCSKGVCLKLQHQLSWKAKNLVKVIGEALQKGKFDRISYRLAPKGIVTTRYMDCMEFVSRMPTMKGLKEALGYATIDVIGLWGMSGVGKTTLMREIDRQVKEDKLFDEVAWANLDAETTPGRANRLWERLTIKEKMILVILDDIWEKLDLEAIGIDPCKGCKVVLVSRQRDLSSCEMGTQKDFGIEVLPEKEAWEIFEKMEADSQLRHPSPEHLIRMQSTIYSCIELSFRHLESQELQYLFLHCADSEFGFNIRLDLLKYCYGLGLFNGINTLEDARNRLYRLLRNLKDSCLLQDFPHNSQFYRMHDVVRDVATLIASNDYDMLFMSDDGGLKEWPNMDALKRCKAFSICGRDTHQLPNELECPKLRFLYVNGRDRSLQIPDTFFQGIEKLKVLALMAMELSSLLSSLLLLRNLQTLCLDQCELGDISAIGELKNLVILSLIVSDISALPREIGLLVHLRLFDLRNCSKLKVIPPNVLSSLVELEELSNNANLDELKYMLRLTALGIHIRDACMLLKDLRFEKLERYNILVGNVWDWSDKLECSRTLKLKLKTSFQSEVGIKMLNRTECLYLDELKGVKTKGLSKLQELHIKECNIMGAIVVKEEGKIEDTDMIFFPQLRLLALEHLPKLMSFLRTKNSFATDVGEIILEGTLVFDMPIPHEHGYCNIRYLLSFSTARFMVHLKYLHILECKSMEEVLVTEEIAAAREITKEVSFQLEYLKLIDLMNLKRFCIGCDIQFLSLENLRIDHFPKLVTFIFNLASLGETTIQEIIQTNAEERPPTIMQSLFNVEAAFPSLEKSAISHMDNLITIWHDQIAANSFCNIQELVIEFCENVLHVFAFDMPRRFKHLTAVRITDCASLEEVFEVEVQGPNINCEIEEIVARGGGEATPRFVLPRVIKLNLGGLAKLKWFYPGVHVTPSNPHARTRGN</sequence>
<accession>A0A922EB63</accession>
<dbReference type="Pfam" id="PF00931">
    <property type="entry name" value="NB-ARC"/>
    <property type="match status" value="2"/>
</dbReference>
<dbReference type="InterPro" id="IPR050905">
    <property type="entry name" value="Plant_NBS-LRR"/>
</dbReference>
<dbReference type="PANTHER" id="PTHR33463">
    <property type="entry name" value="NB-ARC DOMAIN-CONTAINING PROTEIN-RELATED"/>
    <property type="match status" value="1"/>
</dbReference>
<reference evidence="4" key="1">
    <citation type="submission" date="2021-01" db="EMBL/GenBank/DDBJ databases">
        <authorList>
            <person name="Lovell J.T."/>
            <person name="Bentley N."/>
            <person name="Bhattarai G."/>
            <person name="Jenkins J.W."/>
            <person name="Sreedasyam A."/>
            <person name="Alarcon Y."/>
            <person name="Bock C."/>
            <person name="Boston L."/>
            <person name="Carlson J."/>
            <person name="Cervantes K."/>
            <person name="Clermont K."/>
            <person name="Krom N."/>
            <person name="Kubenka K."/>
            <person name="Mamidi S."/>
            <person name="Mattison C."/>
            <person name="Monteros M."/>
            <person name="Pisani C."/>
            <person name="Plott C."/>
            <person name="Rajasekar S."/>
            <person name="Rhein H.S."/>
            <person name="Rohla C."/>
            <person name="Song M."/>
            <person name="Hilaire R.S."/>
            <person name="Shu S."/>
            <person name="Wells L."/>
            <person name="Wang X."/>
            <person name="Webber J."/>
            <person name="Heerema R.J."/>
            <person name="Klein P."/>
            <person name="Conner P."/>
            <person name="Grauke L."/>
            <person name="Grimwood J."/>
            <person name="Schmutz J."/>
            <person name="Randall J.J."/>
        </authorList>
    </citation>
    <scope>NUCLEOTIDE SEQUENCE</scope>
    <source>
        <tissue evidence="4">Leaf</tissue>
    </source>
</reference>
<dbReference type="Pfam" id="PF23247">
    <property type="entry name" value="LRR_RPS2"/>
    <property type="match status" value="2"/>
</dbReference>
<evidence type="ECO:0000259" key="3">
    <source>
        <dbReference type="Pfam" id="PF23247"/>
    </source>
</evidence>
<feature type="domain" description="NB-ARC" evidence="2">
    <location>
        <begin position="205"/>
        <end position="283"/>
    </location>
</feature>
<name>A0A922EB63_CARIL</name>
<evidence type="ECO:0000313" key="5">
    <source>
        <dbReference type="Proteomes" id="UP000811246"/>
    </source>
</evidence>
<dbReference type="InterPro" id="IPR057135">
    <property type="entry name" value="At4g27190-like_LRR"/>
</dbReference>
<dbReference type="InterPro" id="IPR002182">
    <property type="entry name" value="NB-ARC"/>
</dbReference>
<evidence type="ECO:0000313" key="4">
    <source>
        <dbReference type="EMBL" id="KAG6700318.1"/>
    </source>
</evidence>